<evidence type="ECO:0000313" key="8">
    <source>
        <dbReference type="Proteomes" id="UP000075670"/>
    </source>
</evidence>
<evidence type="ECO:0000256" key="5">
    <source>
        <dbReference type="SAM" id="Coils"/>
    </source>
</evidence>
<dbReference type="InterPro" id="IPR002024">
    <property type="entry name" value="Bacterioferritin"/>
</dbReference>
<sequence length="142" mass="16458">MTLEQVIKLLNLDLSWEYAAMIQYIQHASMLTGPQYFAIINEELQHAQDEHDHAVKLSDKIQYLGGIPTVQVQEIKTSLNNVEMLRQDLEAEYEALNRYLQRIEQLEALKLYDVAQVIREIALVEQGHIIDLEKSLGIQKVR</sequence>
<dbReference type="GO" id="GO:0005829">
    <property type="term" value="C:cytosol"/>
    <property type="evidence" value="ECO:0007669"/>
    <property type="project" value="TreeGrafter"/>
</dbReference>
<dbReference type="InterPro" id="IPR009078">
    <property type="entry name" value="Ferritin-like_SF"/>
</dbReference>
<feature type="coiled-coil region" evidence="5">
    <location>
        <begin position="72"/>
        <end position="109"/>
    </location>
</feature>
<dbReference type="InterPro" id="IPR012347">
    <property type="entry name" value="Ferritin-like"/>
</dbReference>
<evidence type="ECO:0000259" key="6">
    <source>
        <dbReference type="PROSITE" id="PS50905"/>
    </source>
</evidence>
<keyword evidence="2" id="KW-0349">Heme</keyword>
<dbReference type="GO" id="GO:0004322">
    <property type="term" value="F:ferroxidase activity"/>
    <property type="evidence" value="ECO:0007669"/>
    <property type="project" value="UniProtKB-EC"/>
</dbReference>
<dbReference type="OrthoDB" id="9792238at2"/>
<dbReference type="InterPro" id="IPR009040">
    <property type="entry name" value="Ferritin-like_diiron"/>
</dbReference>
<dbReference type="EMBL" id="LTBC01000001">
    <property type="protein sequence ID" value="KYH33827.1"/>
    <property type="molecule type" value="Genomic_DNA"/>
</dbReference>
<evidence type="ECO:0000313" key="7">
    <source>
        <dbReference type="EMBL" id="KYH33827.1"/>
    </source>
</evidence>
<dbReference type="PANTHER" id="PTHR30295">
    <property type="entry name" value="BACTERIOFERRITIN"/>
    <property type="match status" value="1"/>
</dbReference>
<dbReference type="Pfam" id="PF00210">
    <property type="entry name" value="Ferritin"/>
    <property type="match status" value="1"/>
</dbReference>
<dbReference type="AlphaFoldDB" id="A0A151B2D7"/>
<dbReference type="RefSeq" id="WP_062281114.1">
    <property type="nucleotide sequence ID" value="NZ_LTBC01000001.1"/>
</dbReference>
<dbReference type="SUPFAM" id="SSF47240">
    <property type="entry name" value="Ferritin-like"/>
    <property type="match status" value="1"/>
</dbReference>
<dbReference type="GO" id="GO:0020037">
    <property type="term" value="F:heme binding"/>
    <property type="evidence" value="ECO:0007669"/>
    <property type="project" value="TreeGrafter"/>
</dbReference>
<dbReference type="PROSITE" id="PS50905">
    <property type="entry name" value="FERRITIN_LIKE"/>
    <property type="match status" value="1"/>
</dbReference>
<dbReference type="GO" id="GO:0006826">
    <property type="term" value="P:iron ion transport"/>
    <property type="evidence" value="ECO:0007669"/>
    <property type="project" value="InterPro"/>
</dbReference>
<dbReference type="Gene3D" id="1.20.1260.10">
    <property type="match status" value="1"/>
</dbReference>
<accession>A0A151B2D7</accession>
<evidence type="ECO:0000256" key="2">
    <source>
        <dbReference type="ARBA" id="ARBA00022617"/>
    </source>
</evidence>
<dbReference type="PRINTS" id="PR00601">
    <property type="entry name" value="BACFERRITIN"/>
</dbReference>
<dbReference type="CDD" id="cd00657">
    <property type="entry name" value="Ferritin_like"/>
    <property type="match status" value="1"/>
</dbReference>
<keyword evidence="8" id="KW-1185">Reference proteome</keyword>
<dbReference type="InterPro" id="IPR008331">
    <property type="entry name" value="Ferritin_DPS_dom"/>
</dbReference>
<dbReference type="GO" id="GO:0006879">
    <property type="term" value="P:intracellular iron ion homeostasis"/>
    <property type="evidence" value="ECO:0007669"/>
    <property type="project" value="UniProtKB-KW"/>
</dbReference>
<dbReference type="GO" id="GO:0008199">
    <property type="term" value="F:ferric iron binding"/>
    <property type="evidence" value="ECO:0007669"/>
    <property type="project" value="InterPro"/>
</dbReference>
<dbReference type="PANTHER" id="PTHR30295:SF0">
    <property type="entry name" value="BACTERIOFERRITIN"/>
    <property type="match status" value="1"/>
</dbReference>
<dbReference type="Proteomes" id="UP000075670">
    <property type="component" value="Unassembled WGS sequence"/>
</dbReference>
<feature type="domain" description="Ferritin-like diiron" evidence="6">
    <location>
        <begin position="75"/>
        <end position="142"/>
    </location>
</feature>
<reference evidence="7 8" key="1">
    <citation type="submission" date="2016-02" db="EMBL/GenBank/DDBJ databases">
        <title>Genome sequence of Moorella mulderi DSM 14980.</title>
        <authorList>
            <person name="Poehlein A."/>
            <person name="Daniel R."/>
        </authorList>
    </citation>
    <scope>NUCLEOTIDE SEQUENCE [LARGE SCALE GENOMIC DNA]</scope>
    <source>
        <strain evidence="7 8">DSM 14980</strain>
    </source>
</reference>
<protein>
    <submittedName>
        <fullName evidence="7">Bacterioferritin</fullName>
        <ecNumber evidence="7">1.16.3.1</ecNumber>
    </submittedName>
</protein>
<evidence type="ECO:0000256" key="3">
    <source>
        <dbReference type="ARBA" id="ARBA00022723"/>
    </source>
</evidence>
<keyword evidence="3" id="KW-0479">Metal-binding</keyword>
<keyword evidence="1" id="KW-0409">Iron storage</keyword>
<comment type="caution">
    <text evidence="7">The sequence shown here is derived from an EMBL/GenBank/DDBJ whole genome shotgun (WGS) entry which is preliminary data.</text>
</comment>
<dbReference type="EC" id="1.16.3.1" evidence="7"/>
<proteinExistence type="predicted"/>
<keyword evidence="4" id="KW-0408">Iron</keyword>
<keyword evidence="7" id="KW-0560">Oxidoreductase</keyword>
<keyword evidence="5" id="KW-0175">Coiled coil</keyword>
<name>A0A151B2D7_9FIRM</name>
<evidence type="ECO:0000256" key="1">
    <source>
        <dbReference type="ARBA" id="ARBA00022434"/>
    </source>
</evidence>
<evidence type="ECO:0000256" key="4">
    <source>
        <dbReference type="ARBA" id="ARBA00023004"/>
    </source>
</evidence>
<dbReference type="PATRIC" id="fig|1122241.3.peg.575"/>
<organism evidence="7 8">
    <name type="scientific">Moorella mulderi DSM 14980</name>
    <dbReference type="NCBI Taxonomy" id="1122241"/>
    <lineage>
        <taxon>Bacteria</taxon>
        <taxon>Bacillati</taxon>
        <taxon>Bacillota</taxon>
        <taxon>Clostridia</taxon>
        <taxon>Neomoorellales</taxon>
        <taxon>Neomoorellaceae</taxon>
        <taxon>Neomoorella</taxon>
    </lineage>
</organism>
<gene>
    <name evidence="7" type="primary">bfr</name>
    <name evidence="7" type="ORF">MOMUL_05430</name>
</gene>